<dbReference type="AlphaFoldDB" id="A0A150WCP1"/>
<accession>A0A150WCP1</accession>
<keyword evidence="1" id="KW-0732">Signal</keyword>
<gene>
    <name evidence="2" type="ORF">AZI85_12205</name>
</gene>
<sequence>MNKKTILALLLTANLYGHMASAHEVIVSERRLQSISASELSILVSQGAVRIHDNKAVLNIRKLDSMLRDPFQAQSLAKEAQKTATRFVPYGQTDDEVSIEHKNLVDALTTRFVPYGNT</sequence>
<comment type="caution">
    <text evidence="2">The sequence shown here is derived from an EMBL/GenBank/DDBJ whole genome shotgun (WGS) entry which is preliminary data.</text>
</comment>
<dbReference type="RefSeq" id="WP_063245000.1">
    <property type="nucleotide sequence ID" value="NZ_LUKF01000019.1"/>
</dbReference>
<organism evidence="2 3">
    <name type="scientific">Bdellovibrio bacteriovorus</name>
    <dbReference type="NCBI Taxonomy" id="959"/>
    <lineage>
        <taxon>Bacteria</taxon>
        <taxon>Pseudomonadati</taxon>
        <taxon>Bdellovibrionota</taxon>
        <taxon>Bdellovibrionia</taxon>
        <taxon>Bdellovibrionales</taxon>
        <taxon>Pseudobdellovibrionaceae</taxon>
        <taxon>Bdellovibrio</taxon>
    </lineage>
</organism>
<evidence type="ECO:0000256" key="1">
    <source>
        <dbReference type="SAM" id="SignalP"/>
    </source>
</evidence>
<dbReference type="EMBL" id="LUKF01000019">
    <property type="protein sequence ID" value="KYG60746.1"/>
    <property type="molecule type" value="Genomic_DNA"/>
</dbReference>
<protein>
    <submittedName>
        <fullName evidence="2">Uncharacterized protein</fullName>
    </submittedName>
</protein>
<feature type="signal peptide" evidence="1">
    <location>
        <begin position="1"/>
        <end position="22"/>
    </location>
</feature>
<evidence type="ECO:0000313" key="2">
    <source>
        <dbReference type="EMBL" id="KYG60746.1"/>
    </source>
</evidence>
<reference evidence="2 3" key="1">
    <citation type="submission" date="2016-03" db="EMBL/GenBank/DDBJ databases">
        <authorList>
            <person name="Ploux O."/>
        </authorList>
    </citation>
    <scope>NUCLEOTIDE SEQUENCE [LARGE SCALE GENOMIC DNA]</scope>
    <source>
        <strain evidence="2 3">BER2</strain>
    </source>
</reference>
<evidence type="ECO:0000313" key="3">
    <source>
        <dbReference type="Proteomes" id="UP000075391"/>
    </source>
</evidence>
<name>A0A150WCP1_BDEBC</name>
<dbReference type="Proteomes" id="UP000075391">
    <property type="component" value="Unassembled WGS sequence"/>
</dbReference>
<proteinExistence type="predicted"/>
<feature type="chain" id="PRO_5007572529" evidence="1">
    <location>
        <begin position="23"/>
        <end position="118"/>
    </location>
</feature>